<dbReference type="PANTHER" id="PTHR31973:SF113">
    <property type="entry name" value="PROTEIN FAR1-RELATED SEQUENCE 5-LIKE"/>
    <property type="match status" value="1"/>
</dbReference>
<dbReference type="InterPro" id="IPR006564">
    <property type="entry name" value="Znf_PMZ"/>
</dbReference>
<feature type="domain" description="CCHC-type" evidence="5">
    <location>
        <begin position="244"/>
        <end position="257"/>
    </location>
</feature>
<evidence type="ECO:0000256" key="4">
    <source>
        <dbReference type="PROSITE-ProRule" id="PRU00047"/>
    </source>
</evidence>
<evidence type="ECO:0000256" key="3">
    <source>
        <dbReference type="ARBA" id="ARBA00022833"/>
    </source>
</evidence>
<organism evidence="7 8">
    <name type="scientific">Solanum tuberosum</name>
    <name type="common">Potato</name>
    <dbReference type="NCBI Taxonomy" id="4113"/>
    <lineage>
        <taxon>Eukaryota</taxon>
        <taxon>Viridiplantae</taxon>
        <taxon>Streptophyta</taxon>
        <taxon>Embryophyta</taxon>
        <taxon>Tracheophyta</taxon>
        <taxon>Spermatophyta</taxon>
        <taxon>Magnoliopsida</taxon>
        <taxon>eudicotyledons</taxon>
        <taxon>Gunneridae</taxon>
        <taxon>Pentapetalae</taxon>
        <taxon>asterids</taxon>
        <taxon>lamiids</taxon>
        <taxon>Solanales</taxon>
        <taxon>Solanaceae</taxon>
        <taxon>Solanoideae</taxon>
        <taxon>Solaneae</taxon>
        <taxon>Solanum</taxon>
    </lineage>
</organism>
<dbReference type="Pfam" id="PF04434">
    <property type="entry name" value="SWIM"/>
    <property type="match status" value="1"/>
</dbReference>
<keyword evidence="8" id="KW-1185">Reference proteome</keyword>
<evidence type="ECO:0000313" key="7">
    <source>
        <dbReference type="EMBL" id="KAH0743542.1"/>
    </source>
</evidence>
<evidence type="ECO:0000259" key="5">
    <source>
        <dbReference type="PROSITE" id="PS50158"/>
    </source>
</evidence>
<dbReference type="PROSITE" id="PS50966">
    <property type="entry name" value="ZF_SWIM"/>
    <property type="match status" value="1"/>
</dbReference>
<dbReference type="InterPro" id="IPR007527">
    <property type="entry name" value="Znf_SWIM"/>
</dbReference>
<dbReference type="SMART" id="SM00575">
    <property type="entry name" value="ZnF_PMZ"/>
    <property type="match status" value="1"/>
</dbReference>
<dbReference type="EMBL" id="JAIVGD010000023">
    <property type="protein sequence ID" value="KAH0743542.1"/>
    <property type="molecule type" value="Genomic_DNA"/>
</dbReference>
<evidence type="ECO:0000259" key="6">
    <source>
        <dbReference type="PROSITE" id="PS50966"/>
    </source>
</evidence>
<protein>
    <recommendedName>
        <fullName evidence="9">SWIM-type domain-containing protein</fullName>
    </recommendedName>
</protein>
<keyword evidence="2 4" id="KW-0863">Zinc-finger</keyword>
<evidence type="ECO:0008006" key="9">
    <source>
        <dbReference type="Google" id="ProtNLM"/>
    </source>
</evidence>
<proteinExistence type="predicted"/>
<dbReference type="Proteomes" id="UP000826656">
    <property type="component" value="Unassembled WGS sequence"/>
</dbReference>
<evidence type="ECO:0000256" key="1">
    <source>
        <dbReference type="ARBA" id="ARBA00022723"/>
    </source>
</evidence>
<accession>A0ABQ7U9H0</accession>
<dbReference type="InterPro" id="IPR001878">
    <property type="entry name" value="Znf_CCHC"/>
</dbReference>
<name>A0ABQ7U9H0_SOLTU</name>
<keyword evidence="3" id="KW-0862">Zinc</keyword>
<comment type="caution">
    <text evidence="7">The sequence shown here is derived from an EMBL/GenBank/DDBJ whole genome shotgun (WGS) entry which is preliminary data.</text>
</comment>
<feature type="domain" description="SWIM-type" evidence="6">
    <location>
        <begin position="136"/>
        <end position="168"/>
    </location>
</feature>
<evidence type="ECO:0000313" key="8">
    <source>
        <dbReference type="Proteomes" id="UP000826656"/>
    </source>
</evidence>
<sequence length="264" mass="30796">MAKAYRKKDFDKLMAKVVKVDHRVKDYLEDTGYEKWSRVHSLVNRGRMMTSNIAECINGCLVDARRLTNSWKKLDFYLVVGTIKNKEIASYTKDTLGRRFEEVLIVNASKSSKMKCFQVVPSSEYIFSVYEAERRYIVCLERKSCTCGKFQQDEIPCAHTIAVLKHKNVKDMHPYCSDYYKSEALAKTYEVAMVPMPEKENWTVPDYVLDEIVLPPRYRRLAGRPRKRRKKNADEKITVNKNSCGQCGQEGHNKRTCTFFPKEK</sequence>
<gene>
    <name evidence="7" type="ORF">KY290_031535</name>
</gene>
<keyword evidence="1" id="KW-0479">Metal-binding</keyword>
<dbReference type="PROSITE" id="PS50158">
    <property type="entry name" value="ZF_CCHC"/>
    <property type="match status" value="1"/>
</dbReference>
<reference evidence="7 8" key="1">
    <citation type="journal article" date="2021" name="bioRxiv">
        <title>Chromosome-scale and haplotype-resolved genome assembly of a tetraploid potato cultivar.</title>
        <authorList>
            <person name="Sun H."/>
            <person name="Jiao W.-B."/>
            <person name="Krause K."/>
            <person name="Campoy J.A."/>
            <person name="Goel M."/>
            <person name="Folz-Donahue K."/>
            <person name="Kukat C."/>
            <person name="Huettel B."/>
            <person name="Schneeberger K."/>
        </authorList>
    </citation>
    <scope>NUCLEOTIDE SEQUENCE [LARGE SCALE GENOMIC DNA]</scope>
    <source>
        <strain evidence="7">SolTubOtavaFocal</strain>
        <tissue evidence="7">Leaves</tissue>
    </source>
</reference>
<dbReference type="PANTHER" id="PTHR31973">
    <property type="entry name" value="POLYPROTEIN, PUTATIVE-RELATED"/>
    <property type="match status" value="1"/>
</dbReference>
<evidence type="ECO:0000256" key="2">
    <source>
        <dbReference type="ARBA" id="ARBA00022771"/>
    </source>
</evidence>